<dbReference type="CDD" id="cd18807">
    <property type="entry name" value="SF1_C_UvrD"/>
    <property type="match status" value="1"/>
</dbReference>
<gene>
    <name evidence="6" type="ORF">LCGC14_1907580</name>
</gene>
<dbReference type="SUPFAM" id="SSF52540">
    <property type="entry name" value="P-loop containing nucleoside triphosphate hydrolases"/>
    <property type="match status" value="1"/>
</dbReference>
<evidence type="ECO:0000256" key="4">
    <source>
        <dbReference type="ARBA" id="ARBA00022840"/>
    </source>
</evidence>
<keyword evidence="3" id="KW-0347">Helicase</keyword>
<reference evidence="6" key="1">
    <citation type="journal article" date="2015" name="Nature">
        <title>Complex archaea that bridge the gap between prokaryotes and eukaryotes.</title>
        <authorList>
            <person name="Spang A."/>
            <person name="Saw J.H."/>
            <person name="Jorgensen S.L."/>
            <person name="Zaremba-Niedzwiedzka K."/>
            <person name="Martijn J."/>
            <person name="Lind A.E."/>
            <person name="van Eijk R."/>
            <person name="Schleper C."/>
            <person name="Guy L."/>
            <person name="Ettema T.J."/>
        </authorList>
    </citation>
    <scope>NUCLEOTIDE SEQUENCE</scope>
</reference>
<keyword evidence="2" id="KW-0378">Hydrolase</keyword>
<comment type="caution">
    <text evidence="6">The sequence shown here is derived from an EMBL/GenBank/DDBJ whole genome shotgun (WGS) entry which is preliminary data.</text>
</comment>
<accession>A0A0F9ISQ4</accession>
<dbReference type="GO" id="GO:0000725">
    <property type="term" value="P:recombinational repair"/>
    <property type="evidence" value="ECO:0007669"/>
    <property type="project" value="TreeGrafter"/>
</dbReference>
<dbReference type="EMBL" id="LAZR01020087">
    <property type="protein sequence ID" value="KKL90152.1"/>
    <property type="molecule type" value="Genomic_DNA"/>
</dbReference>
<sequence>EIKDILAFLRLLILNSDFLAFSRTINIPKRGFGKTTISKLFFLSEKNGIPIIPFLKKLQQDPSSYPEIRLNLSQKNNLENYLKSLFEIRELYQQNIDLDELISHILTKMKYLEYLKEDPISFEDRKENIDELITKANQAYENNQSLEKFLEDIALATTKIENAKDDSLKLMTLHNSKGLEFETVFIVGLEEDLFPHVNSKNSQEEIEEERRLFYVGMTRAKKNLYITHSLSRYMFGGVKLSLPSRFLKELDAEYIEDLSTPYQQNYRDFYGSKPTFSKPKVDTDYISSSASYSIGQKVFHKTFGKGSVKKVYQTSLGETLDILFEGSHHMRSLVTKYAKLKIL</sequence>
<dbReference type="AlphaFoldDB" id="A0A0F9ISQ4"/>
<dbReference type="PROSITE" id="PS51217">
    <property type="entry name" value="UVRD_HELICASE_CTER"/>
    <property type="match status" value="1"/>
</dbReference>
<dbReference type="InterPro" id="IPR000212">
    <property type="entry name" value="DNA_helicase_UvrD/REP"/>
</dbReference>
<dbReference type="PANTHER" id="PTHR11070">
    <property type="entry name" value="UVRD / RECB / PCRA DNA HELICASE FAMILY MEMBER"/>
    <property type="match status" value="1"/>
</dbReference>
<dbReference type="PANTHER" id="PTHR11070:SF2">
    <property type="entry name" value="ATP-DEPENDENT DNA HELICASE SRS2"/>
    <property type="match status" value="1"/>
</dbReference>
<dbReference type="Pfam" id="PF13361">
    <property type="entry name" value="UvrD_C"/>
    <property type="match status" value="1"/>
</dbReference>
<dbReference type="Gene3D" id="1.10.486.10">
    <property type="entry name" value="PCRA, domain 4"/>
    <property type="match status" value="1"/>
</dbReference>
<evidence type="ECO:0000256" key="1">
    <source>
        <dbReference type="ARBA" id="ARBA00022741"/>
    </source>
</evidence>
<feature type="non-terminal residue" evidence="6">
    <location>
        <position position="1"/>
    </location>
</feature>
<dbReference type="GO" id="GO:0043138">
    <property type="term" value="F:3'-5' DNA helicase activity"/>
    <property type="evidence" value="ECO:0007669"/>
    <property type="project" value="TreeGrafter"/>
</dbReference>
<feature type="domain" description="UvrD-like helicase C-terminal" evidence="5">
    <location>
        <begin position="1"/>
        <end position="178"/>
    </location>
</feature>
<organism evidence="6">
    <name type="scientific">marine sediment metagenome</name>
    <dbReference type="NCBI Taxonomy" id="412755"/>
    <lineage>
        <taxon>unclassified sequences</taxon>
        <taxon>metagenomes</taxon>
        <taxon>ecological metagenomes</taxon>
    </lineage>
</organism>
<evidence type="ECO:0000256" key="3">
    <source>
        <dbReference type="ARBA" id="ARBA00022806"/>
    </source>
</evidence>
<evidence type="ECO:0000259" key="5">
    <source>
        <dbReference type="PROSITE" id="PS51217"/>
    </source>
</evidence>
<dbReference type="GO" id="GO:0003677">
    <property type="term" value="F:DNA binding"/>
    <property type="evidence" value="ECO:0007669"/>
    <property type="project" value="InterPro"/>
</dbReference>
<keyword evidence="4" id="KW-0067">ATP-binding</keyword>
<name>A0A0F9ISQ4_9ZZZZ</name>
<proteinExistence type="predicted"/>
<dbReference type="GO" id="GO:0005829">
    <property type="term" value="C:cytosol"/>
    <property type="evidence" value="ECO:0007669"/>
    <property type="project" value="TreeGrafter"/>
</dbReference>
<dbReference type="GO" id="GO:0033202">
    <property type="term" value="C:DNA helicase complex"/>
    <property type="evidence" value="ECO:0007669"/>
    <property type="project" value="TreeGrafter"/>
</dbReference>
<dbReference type="InterPro" id="IPR027417">
    <property type="entry name" value="P-loop_NTPase"/>
</dbReference>
<evidence type="ECO:0000313" key="6">
    <source>
        <dbReference type="EMBL" id="KKL90152.1"/>
    </source>
</evidence>
<protein>
    <recommendedName>
        <fullName evidence="5">UvrD-like helicase C-terminal domain-containing protein</fullName>
    </recommendedName>
</protein>
<dbReference type="GO" id="GO:0005524">
    <property type="term" value="F:ATP binding"/>
    <property type="evidence" value="ECO:0007669"/>
    <property type="project" value="UniProtKB-KW"/>
</dbReference>
<dbReference type="InterPro" id="IPR014017">
    <property type="entry name" value="DNA_helicase_UvrD-like_C"/>
</dbReference>
<evidence type="ECO:0000256" key="2">
    <source>
        <dbReference type="ARBA" id="ARBA00022801"/>
    </source>
</evidence>
<keyword evidence="1" id="KW-0547">Nucleotide-binding</keyword>
<dbReference type="GO" id="GO:0016787">
    <property type="term" value="F:hydrolase activity"/>
    <property type="evidence" value="ECO:0007669"/>
    <property type="project" value="UniProtKB-KW"/>
</dbReference>
<dbReference type="Gene3D" id="3.30.160.800">
    <property type="match status" value="1"/>
</dbReference>